<sequence>MAATATFARSVLSQFVGTSVSTAAKTVSTRAISAFPRQGVRAAPLGLSLELPFAAGQLRPAVLSRNFSQVKAAALDEEFSVGTAEEADAGFDAAPPAPAAPPQGTKLYVGNLPWSVDSESLAEHFQQVGNVDMVEVIYDRETGRSRGFAFVTFATQAEANAAIEQLDGTDLGGRSLRVNYPNPTGTRTERTERPPRPAGAGGAGGRRNDPNKLYVGNLSWGMDDLGLEELFAEFGAVSDAKVVTDRDTGRSRGFGFVTMSSGQEVKEAITALDGVEVDGRILRVNQANQEGAGGGGGRGGGGGFGGGRREGGYGGGGGGGGGYGSNDGW</sequence>
<name>A0A1Y1HTE6_KLENI</name>
<evidence type="ECO:0000256" key="5">
    <source>
        <dbReference type="ARBA" id="ARBA00022737"/>
    </source>
</evidence>
<dbReference type="PANTHER" id="PTHR48025">
    <property type="entry name" value="OS02G0815200 PROTEIN"/>
    <property type="match status" value="1"/>
</dbReference>
<dbReference type="PROSITE" id="PS50102">
    <property type="entry name" value="RRM"/>
    <property type="match status" value="2"/>
</dbReference>
<evidence type="ECO:0000313" key="12">
    <source>
        <dbReference type="Proteomes" id="UP000054558"/>
    </source>
</evidence>
<feature type="compositionally biased region" description="Gly residues" evidence="9">
    <location>
        <begin position="291"/>
        <end position="329"/>
    </location>
</feature>
<evidence type="ECO:0000256" key="4">
    <source>
        <dbReference type="ARBA" id="ARBA00022664"/>
    </source>
</evidence>
<accession>A0A1Y1HTE6</accession>
<dbReference type="EMBL" id="DF236999">
    <property type="protein sequence ID" value="GAQ80281.1"/>
    <property type="molecule type" value="Genomic_DNA"/>
</dbReference>
<keyword evidence="12" id="KW-1185">Reference proteome</keyword>
<proteinExistence type="predicted"/>
<evidence type="ECO:0000256" key="1">
    <source>
        <dbReference type="ARBA" id="ARBA00004229"/>
    </source>
</evidence>
<evidence type="ECO:0000256" key="9">
    <source>
        <dbReference type="SAM" id="MobiDB-lite"/>
    </source>
</evidence>
<gene>
    <name evidence="11" type="ORF">KFL_000500340</name>
</gene>
<dbReference type="Gene3D" id="3.30.70.330">
    <property type="match status" value="2"/>
</dbReference>
<dbReference type="InterPro" id="IPR000504">
    <property type="entry name" value="RRM_dom"/>
</dbReference>
<feature type="domain" description="RRM" evidence="10">
    <location>
        <begin position="105"/>
        <end position="183"/>
    </location>
</feature>
<dbReference type="SMART" id="SM00360">
    <property type="entry name" value="RRM"/>
    <property type="match status" value="2"/>
</dbReference>
<evidence type="ECO:0000256" key="6">
    <source>
        <dbReference type="ARBA" id="ARBA00022884"/>
    </source>
</evidence>
<dbReference type="PANTHER" id="PTHR48025:SF1">
    <property type="entry name" value="RRM DOMAIN-CONTAINING PROTEIN"/>
    <property type="match status" value="1"/>
</dbReference>
<dbReference type="InterPro" id="IPR035979">
    <property type="entry name" value="RBD_domain_sf"/>
</dbReference>
<dbReference type="InterPro" id="IPR048289">
    <property type="entry name" value="RRM2_NsCP33-like"/>
</dbReference>
<evidence type="ECO:0000256" key="2">
    <source>
        <dbReference type="ARBA" id="ARBA00022528"/>
    </source>
</evidence>
<dbReference type="GO" id="GO:0009507">
    <property type="term" value="C:chloroplast"/>
    <property type="evidence" value="ECO:0007669"/>
    <property type="project" value="UniProtKB-SubCell"/>
</dbReference>
<dbReference type="InterPro" id="IPR012677">
    <property type="entry name" value="Nucleotide-bd_a/b_plait_sf"/>
</dbReference>
<protein>
    <submittedName>
        <fullName evidence="11">RNA-binding domain protein</fullName>
    </submittedName>
</protein>
<dbReference type="Pfam" id="PF00076">
    <property type="entry name" value="RRM_1"/>
    <property type="match status" value="2"/>
</dbReference>
<dbReference type="Proteomes" id="UP000054558">
    <property type="component" value="Unassembled WGS sequence"/>
</dbReference>
<evidence type="ECO:0000256" key="3">
    <source>
        <dbReference type="ARBA" id="ARBA00022640"/>
    </source>
</evidence>
<feature type="region of interest" description="Disordered" evidence="9">
    <location>
        <begin position="288"/>
        <end position="329"/>
    </location>
</feature>
<keyword evidence="2" id="KW-0150">Chloroplast</keyword>
<comment type="subcellular location">
    <subcellularLocation>
        <location evidence="1">Plastid</location>
        <location evidence="1">Chloroplast</location>
    </subcellularLocation>
</comment>
<keyword evidence="7" id="KW-0687">Ribonucleoprotein</keyword>
<dbReference type="CDD" id="cd21608">
    <property type="entry name" value="RRM2_NsCP33_like"/>
    <property type="match status" value="2"/>
</dbReference>
<dbReference type="STRING" id="105231.A0A1Y1HTE6"/>
<dbReference type="OrthoDB" id="439808at2759"/>
<dbReference type="SUPFAM" id="SSF54928">
    <property type="entry name" value="RNA-binding domain, RBD"/>
    <property type="match status" value="2"/>
</dbReference>
<keyword evidence="6 8" id="KW-0694">RNA-binding</keyword>
<feature type="domain" description="RRM" evidence="10">
    <location>
        <begin position="211"/>
        <end position="289"/>
    </location>
</feature>
<keyword evidence="3" id="KW-0934">Plastid</keyword>
<dbReference type="GO" id="GO:1990904">
    <property type="term" value="C:ribonucleoprotein complex"/>
    <property type="evidence" value="ECO:0007669"/>
    <property type="project" value="UniProtKB-KW"/>
</dbReference>
<keyword evidence="5" id="KW-0677">Repeat</keyword>
<feature type="region of interest" description="Disordered" evidence="9">
    <location>
        <begin position="173"/>
        <end position="210"/>
    </location>
</feature>
<evidence type="ECO:0000259" key="10">
    <source>
        <dbReference type="PROSITE" id="PS50102"/>
    </source>
</evidence>
<dbReference type="AlphaFoldDB" id="A0A1Y1HTE6"/>
<dbReference type="OMA" id="NDECTIF"/>
<organism evidence="11 12">
    <name type="scientific">Klebsormidium nitens</name>
    <name type="common">Green alga</name>
    <name type="synonym">Ulothrix nitens</name>
    <dbReference type="NCBI Taxonomy" id="105231"/>
    <lineage>
        <taxon>Eukaryota</taxon>
        <taxon>Viridiplantae</taxon>
        <taxon>Streptophyta</taxon>
        <taxon>Klebsormidiophyceae</taxon>
        <taxon>Klebsormidiales</taxon>
        <taxon>Klebsormidiaceae</taxon>
        <taxon>Klebsormidium</taxon>
    </lineage>
</organism>
<keyword evidence="4" id="KW-0507">mRNA processing</keyword>
<dbReference type="GO" id="GO:0006397">
    <property type="term" value="P:mRNA processing"/>
    <property type="evidence" value="ECO:0007669"/>
    <property type="project" value="UniProtKB-KW"/>
</dbReference>
<evidence type="ECO:0000256" key="7">
    <source>
        <dbReference type="ARBA" id="ARBA00023274"/>
    </source>
</evidence>
<evidence type="ECO:0000313" key="11">
    <source>
        <dbReference type="EMBL" id="GAQ80281.1"/>
    </source>
</evidence>
<dbReference type="InterPro" id="IPR050502">
    <property type="entry name" value="Euk_RNA-bind_prot"/>
</dbReference>
<reference evidence="11 12" key="1">
    <citation type="journal article" date="2014" name="Nat. Commun.">
        <title>Klebsormidium flaccidum genome reveals primary factors for plant terrestrial adaptation.</title>
        <authorList>
            <person name="Hori K."/>
            <person name="Maruyama F."/>
            <person name="Fujisawa T."/>
            <person name="Togashi T."/>
            <person name="Yamamoto N."/>
            <person name="Seo M."/>
            <person name="Sato S."/>
            <person name="Yamada T."/>
            <person name="Mori H."/>
            <person name="Tajima N."/>
            <person name="Moriyama T."/>
            <person name="Ikeuchi M."/>
            <person name="Watanabe M."/>
            <person name="Wada H."/>
            <person name="Kobayashi K."/>
            <person name="Saito M."/>
            <person name="Masuda T."/>
            <person name="Sasaki-Sekimoto Y."/>
            <person name="Mashiguchi K."/>
            <person name="Awai K."/>
            <person name="Shimojima M."/>
            <person name="Masuda S."/>
            <person name="Iwai M."/>
            <person name="Nobusawa T."/>
            <person name="Narise T."/>
            <person name="Kondo S."/>
            <person name="Saito H."/>
            <person name="Sato R."/>
            <person name="Murakawa M."/>
            <person name="Ihara Y."/>
            <person name="Oshima-Yamada Y."/>
            <person name="Ohtaka K."/>
            <person name="Satoh M."/>
            <person name="Sonobe K."/>
            <person name="Ishii M."/>
            <person name="Ohtani R."/>
            <person name="Kanamori-Sato M."/>
            <person name="Honoki R."/>
            <person name="Miyazaki D."/>
            <person name="Mochizuki H."/>
            <person name="Umetsu J."/>
            <person name="Higashi K."/>
            <person name="Shibata D."/>
            <person name="Kamiya Y."/>
            <person name="Sato N."/>
            <person name="Nakamura Y."/>
            <person name="Tabata S."/>
            <person name="Ida S."/>
            <person name="Kurokawa K."/>
            <person name="Ohta H."/>
        </authorList>
    </citation>
    <scope>NUCLEOTIDE SEQUENCE [LARGE SCALE GENOMIC DNA]</scope>
    <source>
        <strain evidence="11 12">NIES-2285</strain>
    </source>
</reference>
<dbReference type="GO" id="GO:0003729">
    <property type="term" value="F:mRNA binding"/>
    <property type="evidence" value="ECO:0000318"/>
    <property type="project" value="GO_Central"/>
</dbReference>
<evidence type="ECO:0000256" key="8">
    <source>
        <dbReference type="PROSITE-ProRule" id="PRU00176"/>
    </source>
</evidence>